<gene>
    <name evidence="6" type="ORF">I6J37_01215</name>
</gene>
<evidence type="ECO:0000256" key="4">
    <source>
        <dbReference type="ARBA" id="ARBA00022643"/>
    </source>
</evidence>
<dbReference type="PANTHER" id="PTHR32332">
    <property type="entry name" value="2-NITROPROPANE DIOXYGENASE"/>
    <property type="match status" value="1"/>
</dbReference>
<name>A0ABX7HFP2_9STAP</name>
<keyword evidence="3" id="KW-0285">Flavoprotein</keyword>
<dbReference type="CDD" id="cd04730">
    <property type="entry name" value="NPD_like"/>
    <property type="match status" value="1"/>
</dbReference>
<accession>A0ABX7HFP2</accession>
<evidence type="ECO:0000313" key="6">
    <source>
        <dbReference type="EMBL" id="QRO85353.1"/>
    </source>
</evidence>
<proteinExistence type="predicted"/>
<organism evidence="6 7">
    <name type="scientific">Mammaliicoccus vitulinus</name>
    <dbReference type="NCBI Taxonomy" id="71237"/>
    <lineage>
        <taxon>Bacteria</taxon>
        <taxon>Bacillati</taxon>
        <taxon>Bacillota</taxon>
        <taxon>Bacilli</taxon>
        <taxon>Bacillales</taxon>
        <taxon>Staphylococcaceae</taxon>
        <taxon>Mammaliicoccus</taxon>
    </lineage>
</organism>
<dbReference type="EMBL" id="CP069486">
    <property type="protein sequence ID" value="QRO85353.1"/>
    <property type="molecule type" value="Genomic_DNA"/>
</dbReference>
<protein>
    <recommendedName>
        <fullName evidence="2">Probable nitronate monooxygenase</fullName>
    </recommendedName>
</protein>
<dbReference type="Pfam" id="PF03060">
    <property type="entry name" value="NMO"/>
    <property type="match status" value="1"/>
</dbReference>
<evidence type="ECO:0000256" key="5">
    <source>
        <dbReference type="ARBA" id="ARBA00023002"/>
    </source>
</evidence>
<comment type="function">
    <text evidence="1">Nitronate monooxygenase that uses molecular oxygen to catalyze the oxidative denitrification of alkyl nitronates. Acts on propionate 3-nitronate (P3N), the presumed physiological substrate. Probably functions in the detoxification of P3N, a metabolic poison produced by plants and fungi as a defense mechanism.</text>
</comment>
<evidence type="ECO:0000256" key="3">
    <source>
        <dbReference type="ARBA" id="ARBA00022630"/>
    </source>
</evidence>
<evidence type="ECO:0000256" key="2">
    <source>
        <dbReference type="ARBA" id="ARBA00013457"/>
    </source>
</evidence>
<dbReference type="Proteomes" id="UP000627155">
    <property type="component" value="Chromosome"/>
</dbReference>
<keyword evidence="4" id="KW-0288">FMN</keyword>
<dbReference type="SUPFAM" id="SSF51412">
    <property type="entry name" value="Inosine monophosphate dehydrogenase (IMPDH)"/>
    <property type="match status" value="1"/>
</dbReference>
<keyword evidence="6" id="KW-0503">Monooxygenase</keyword>
<sequence>MSLFIAYFINSIICNNILYIKLIGKGYNMKNRVTEIFNIEKPIIQGPLNSLTNPKFIAAVSEAGGLGILGPNAGEARVTRSAAETTERMRKEIIKIKQLTNKPFASTIMVSEDITFVGNIVDMLIEENVPIVLINGLLDQELFNKLKENNMRIIFRPITPTIENAKAAEEMGADVFVATGFDEGGTVPERVIGTFSIVPMIVDAISIPVIAAGGVGDVRGVRAAFCLGAEGVYVGSVLIPTIENPAAENVKQYIVDSNAEDLILFRTLPAYYRSLPGKLAKELEDMDKNGATNEELAKHMGAGRNMRLGMVEGDTENGYVSVGTGISPIKSICTVKEVIDDLMQDF</sequence>
<dbReference type="InterPro" id="IPR013785">
    <property type="entry name" value="Aldolase_TIM"/>
</dbReference>
<dbReference type="GO" id="GO:0004497">
    <property type="term" value="F:monooxygenase activity"/>
    <property type="evidence" value="ECO:0007669"/>
    <property type="project" value="UniProtKB-KW"/>
</dbReference>
<evidence type="ECO:0000313" key="7">
    <source>
        <dbReference type="Proteomes" id="UP000627155"/>
    </source>
</evidence>
<reference evidence="6 7" key="1">
    <citation type="submission" date="2021-02" db="EMBL/GenBank/DDBJ databases">
        <title>FDA dAtabase for Regulatory Grade micrObial Sequences (FDA-ARGOS): Supporting development and validation of Infectious Disease Dx tests.</title>
        <authorList>
            <person name="Sproer C."/>
            <person name="Gronow S."/>
            <person name="Severitt S."/>
            <person name="Schroder I."/>
            <person name="Tallon L."/>
            <person name="Sadzewicz L."/>
            <person name="Zhao X."/>
            <person name="Boylan J."/>
            <person name="Ott S."/>
            <person name="Bowen H."/>
            <person name="Vavikolanu K."/>
            <person name="Mehta A."/>
            <person name="Aluvathingal J."/>
            <person name="Nadendla S."/>
            <person name="Lowell S."/>
            <person name="Myers T."/>
            <person name="Yan Y."/>
            <person name="Sichtig H."/>
        </authorList>
    </citation>
    <scope>NUCLEOTIDE SEQUENCE [LARGE SCALE GENOMIC DNA]</scope>
    <source>
        <strain evidence="6 7">FDAARGOS_1207</strain>
    </source>
</reference>
<keyword evidence="7" id="KW-1185">Reference proteome</keyword>
<dbReference type="Gene3D" id="3.20.20.70">
    <property type="entry name" value="Aldolase class I"/>
    <property type="match status" value="1"/>
</dbReference>
<dbReference type="PANTHER" id="PTHR32332:SF20">
    <property type="entry name" value="2-NITROPROPANE DIOXYGENASE-LIKE PROTEIN"/>
    <property type="match status" value="1"/>
</dbReference>
<dbReference type="InterPro" id="IPR004136">
    <property type="entry name" value="NMO"/>
</dbReference>
<evidence type="ECO:0000256" key="1">
    <source>
        <dbReference type="ARBA" id="ARBA00003535"/>
    </source>
</evidence>
<keyword evidence="5" id="KW-0560">Oxidoreductase</keyword>
<dbReference type="RefSeq" id="WP_142381072.1">
    <property type="nucleotide sequence ID" value="NZ_CAURAE010000035.1"/>
</dbReference>